<dbReference type="PROSITE" id="PS51866">
    <property type="entry name" value="MOP"/>
    <property type="match status" value="1"/>
</dbReference>
<gene>
    <name evidence="12" type="primary">modC</name>
    <name evidence="12" type="ORF">LNL84_10035</name>
</gene>
<dbReference type="Gene3D" id="3.40.50.300">
    <property type="entry name" value="P-loop containing nucleotide triphosphate hydrolases"/>
    <property type="match status" value="1"/>
</dbReference>
<dbReference type="InterPro" id="IPR050334">
    <property type="entry name" value="Molybdenum_import_ModC"/>
</dbReference>
<dbReference type="Pfam" id="PF03459">
    <property type="entry name" value="TOBE"/>
    <property type="match status" value="1"/>
</dbReference>
<keyword evidence="4" id="KW-0997">Cell inner membrane</keyword>
<dbReference type="InterPro" id="IPR008995">
    <property type="entry name" value="Mo/tungstate-bd_C_term_dom"/>
</dbReference>
<dbReference type="PROSITE" id="PS00211">
    <property type="entry name" value="ABC_TRANSPORTER_1"/>
    <property type="match status" value="1"/>
</dbReference>
<proteinExistence type="predicted"/>
<dbReference type="GO" id="GO:0005524">
    <property type="term" value="F:ATP binding"/>
    <property type="evidence" value="ECO:0007669"/>
    <property type="project" value="UniProtKB-KW"/>
</dbReference>
<dbReference type="Pfam" id="PF00005">
    <property type="entry name" value="ABC_tran"/>
    <property type="match status" value="1"/>
</dbReference>
<feature type="domain" description="Mop" evidence="11">
    <location>
        <begin position="293"/>
        <end position="364"/>
    </location>
</feature>
<evidence type="ECO:0000256" key="9">
    <source>
        <dbReference type="PROSITE-ProRule" id="PRU01213"/>
    </source>
</evidence>
<comment type="caution">
    <text evidence="12">The sequence shown here is derived from an EMBL/GenBank/DDBJ whole genome shotgun (WGS) entry which is preliminary data.</text>
</comment>
<name>A0A9X1WA73_9VIBR</name>
<evidence type="ECO:0000256" key="3">
    <source>
        <dbReference type="ARBA" id="ARBA00022505"/>
    </source>
</evidence>
<dbReference type="SMART" id="SM00382">
    <property type="entry name" value="AAA"/>
    <property type="match status" value="1"/>
</dbReference>
<dbReference type="InterPro" id="IPR011868">
    <property type="entry name" value="ModC_ABC_ATP-bd"/>
</dbReference>
<dbReference type="NCBIfam" id="TIGR02142">
    <property type="entry name" value="modC_ABC"/>
    <property type="match status" value="1"/>
</dbReference>
<keyword evidence="6 12" id="KW-0067">ATP-binding</keyword>
<keyword evidence="1" id="KW-0813">Transport</keyword>
<evidence type="ECO:0000259" key="11">
    <source>
        <dbReference type="PROSITE" id="PS51866"/>
    </source>
</evidence>
<dbReference type="Proteomes" id="UP001139488">
    <property type="component" value="Unassembled WGS sequence"/>
</dbReference>
<dbReference type="GO" id="GO:0016887">
    <property type="term" value="F:ATP hydrolysis activity"/>
    <property type="evidence" value="ECO:0007669"/>
    <property type="project" value="InterPro"/>
</dbReference>
<dbReference type="PANTHER" id="PTHR43514">
    <property type="entry name" value="ABC TRANSPORTER I FAMILY MEMBER 10"/>
    <property type="match status" value="1"/>
</dbReference>
<evidence type="ECO:0000256" key="5">
    <source>
        <dbReference type="ARBA" id="ARBA00022741"/>
    </source>
</evidence>
<evidence type="ECO:0000256" key="7">
    <source>
        <dbReference type="ARBA" id="ARBA00022967"/>
    </source>
</evidence>
<dbReference type="AlphaFoldDB" id="A0A9X1WA73"/>
<accession>A0A9X1WA73</accession>
<dbReference type="InterPro" id="IPR004606">
    <property type="entry name" value="Mop_domain"/>
</dbReference>
<dbReference type="GO" id="GO:0015098">
    <property type="term" value="F:molybdate ion transmembrane transporter activity"/>
    <property type="evidence" value="ECO:0007669"/>
    <property type="project" value="InterPro"/>
</dbReference>
<keyword evidence="13" id="KW-1185">Reference proteome</keyword>
<feature type="domain" description="ABC transporter" evidence="10">
    <location>
        <begin position="1"/>
        <end position="232"/>
    </location>
</feature>
<dbReference type="GO" id="GO:0016020">
    <property type="term" value="C:membrane"/>
    <property type="evidence" value="ECO:0007669"/>
    <property type="project" value="InterPro"/>
</dbReference>
<keyword evidence="7" id="KW-1278">Translocase</keyword>
<dbReference type="RefSeq" id="WP_244357104.1">
    <property type="nucleotide sequence ID" value="NZ_JAJNNZ010000006.1"/>
</dbReference>
<protein>
    <submittedName>
        <fullName evidence="12">Molybdenum ABC transporter ATP-binding protein ModC</fullName>
    </submittedName>
</protein>
<evidence type="ECO:0000256" key="4">
    <source>
        <dbReference type="ARBA" id="ARBA00022519"/>
    </source>
</evidence>
<dbReference type="InterPro" id="IPR017871">
    <property type="entry name" value="ABC_transporter-like_CS"/>
</dbReference>
<keyword evidence="2" id="KW-1003">Cell membrane</keyword>
<dbReference type="SUPFAM" id="SSF52540">
    <property type="entry name" value="P-loop containing nucleoside triphosphate hydrolases"/>
    <property type="match status" value="1"/>
</dbReference>
<dbReference type="SUPFAM" id="SSF50331">
    <property type="entry name" value="MOP-like"/>
    <property type="match status" value="1"/>
</dbReference>
<evidence type="ECO:0000259" key="10">
    <source>
        <dbReference type="PROSITE" id="PS50893"/>
    </source>
</evidence>
<dbReference type="InterPro" id="IPR005116">
    <property type="entry name" value="Transp-assoc_OB_typ1"/>
</dbReference>
<reference evidence="12" key="1">
    <citation type="submission" date="2021-11" db="EMBL/GenBank/DDBJ databases">
        <title>Vibrio ZSDE26 sp. nov. and Vibrio ZSDZ34 sp. nov., isolated from coastal seawater in Qingdao.</title>
        <authorList>
            <person name="Zhang P."/>
        </authorList>
    </citation>
    <scope>NUCLEOTIDE SEQUENCE</scope>
    <source>
        <strain evidence="12">ZSDZ34</strain>
    </source>
</reference>
<dbReference type="InterPro" id="IPR003593">
    <property type="entry name" value="AAA+_ATPase"/>
</dbReference>
<dbReference type="Gene3D" id="2.40.50.100">
    <property type="match status" value="1"/>
</dbReference>
<keyword evidence="8" id="KW-0472">Membrane</keyword>
<evidence type="ECO:0000313" key="13">
    <source>
        <dbReference type="Proteomes" id="UP001139488"/>
    </source>
</evidence>
<evidence type="ECO:0000256" key="6">
    <source>
        <dbReference type="ARBA" id="ARBA00022840"/>
    </source>
</evidence>
<dbReference type="GO" id="GO:0140359">
    <property type="term" value="F:ABC-type transporter activity"/>
    <property type="evidence" value="ECO:0007669"/>
    <property type="project" value="InterPro"/>
</dbReference>
<keyword evidence="3 9" id="KW-0500">Molybdenum</keyword>
<sequence>MREKIVIKISKKFDARNFCIECELPSSGITAIFGRSGAGKTTLINAVSGLLTPDSGMITVGDRVLFCKKSKVNIDIEDRRVGYVFQDARLFPHMNVQRNLEYGIRESDTSFFQEIIELLGLSELLYRHPSELSGGEKQRVSIGRALLSKPDVLLMDEPLASLDLPRKRDVMPYLERLAQNINVPILYVTHSLNEILRLSNHMVIVDDGRVVESGPIEKVWRSPSMKPWHAFSEQSSLFKGIISDQNKHYALTKVSLSADIHLWVQFIEGEIGDAVRLRVRATDVSITLEKPAKTSIRNVINCDVVTVGGDSNNTHRRSAEVSLKLAEDCYLNAVVTQWAVEELDIRPGMTVYAQIKGVSVAQRDIALER</sequence>
<evidence type="ECO:0000256" key="1">
    <source>
        <dbReference type="ARBA" id="ARBA00022448"/>
    </source>
</evidence>
<dbReference type="PANTHER" id="PTHR43514:SF4">
    <property type="entry name" value="ABC TRANSPORTER I FAMILY MEMBER 10"/>
    <property type="match status" value="1"/>
</dbReference>
<evidence type="ECO:0000256" key="2">
    <source>
        <dbReference type="ARBA" id="ARBA00022475"/>
    </source>
</evidence>
<keyword evidence="5" id="KW-0547">Nucleotide-binding</keyword>
<evidence type="ECO:0000256" key="8">
    <source>
        <dbReference type="ARBA" id="ARBA00023136"/>
    </source>
</evidence>
<dbReference type="InterPro" id="IPR027417">
    <property type="entry name" value="P-loop_NTPase"/>
</dbReference>
<dbReference type="InterPro" id="IPR003439">
    <property type="entry name" value="ABC_transporter-like_ATP-bd"/>
</dbReference>
<dbReference type="FunFam" id="3.40.50.300:FF:000634">
    <property type="entry name" value="Molybdenum import ATP-binding protein ModC"/>
    <property type="match status" value="1"/>
</dbReference>
<organism evidence="12 13">
    <name type="scientific">Vibrio gelatinilyticus</name>
    <dbReference type="NCBI Taxonomy" id="2893468"/>
    <lineage>
        <taxon>Bacteria</taxon>
        <taxon>Pseudomonadati</taxon>
        <taxon>Pseudomonadota</taxon>
        <taxon>Gammaproteobacteria</taxon>
        <taxon>Vibrionales</taxon>
        <taxon>Vibrionaceae</taxon>
        <taxon>Vibrio</taxon>
    </lineage>
</organism>
<dbReference type="PROSITE" id="PS50893">
    <property type="entry name" value="ABC_TRANSPORTER_2"/>
    <property type="match status" value="1"/>
</dbReference>
<evidence type="ECO:0000313" key="12">
    <source>
        <dbReference type="EMBL" id="MCJ2377167.1"/>
    </source>
</evidence>
<dbReference type="NCBIfam" id="NF008355">
    <property type="entry name" value="PRK11144.1"/>
    <property type="match status" value="1"/>
</dbReference>
<dbReference type="EMBL" id="JAJNNZ010000006">
    <property type="protein sequence ID" value="MCJ2377167.1"/>
    <property type="molecule type" value="Genomic_DNA"/>
</dbReference>